<proteinExistence type="predicted"/>
<evidence type="ECO:0000256" key="7">
    <source>
        <dbReference type="ARBA" id="ARBA00022967"/>
    </source>
</evidence>
<dbReference type="GO" id="GO:0016887">
    <property type="term" value="F:ATP hydrolysis activity"/>
    <property type="evidence" value="ECO:0007669"/>
    <property type="project" value="InterPro"/>
</dbReference>
<dbReference type="GO" id="GO:0010043">
    <property type="term" value="P:response to zinc ion"/>
    <property type="evidence" value="ECO:0007669"/>
    <property type="project" value="TreeGrafter"/>
</dbReference>
<dbReference type="PANTHER" id="PTHR42734">
    <property type="entry name" value="METAL TRANSPORT SYSTEM ATP-BINDING PROTEIN TM_0124-RELATED"/>
    <property type="match status" value="1"/>
</dbReference>
<evidence type="ECO:0000259" key="10">
    <source>
        <dbReference type="PROSITE" id="PS50893"/>
    </source>
</evidence>
<evidence type="ECO:0000256" key="2">
    <source>
        <dbReference type="ARBA" id="ARBA00022475"/>
    </source>
</evidence>
<dbReference type="HOGENOM" id="CLU_000604_1_11_5"/>
<dbReference type="PROSITE" id="PS50893">
    <property type="entry name" value="ABC_TRANSPORTER_2"/>
    <property type="match status" value="1"/>
</dbReference>
<gene>
    <name evidence="11" type="primary">znuC</name>
    <name evidence="11" type="ORF">ID47_04470</name>
</gene>
<dbReference type="InterPro" id="IPR027417">
    <property type="entry name" value="P-loop_NTPase"/>
</dbReference>
<evidence type="ECO:0000313" key="11">
    <source>
        <dbReference type="EMBL" id="AIK96155.1"/>
    </source>
</evidence>
<keyword evidence="2" id="KW-1003">Cell membrane</keyword>
<keyword evidence="8" id="KW-0406">Ion transport</keyword>
<dbReference type="PANTHER" id="PTHR42734:SF9">
    <property type="entry name" value="ZINC IMPORT ATP-BINDING PROTEIN ZNUC"/>
    <property type="match status" value="1"/>
</dbReference>
<evidence type="ECO:0000256" key="5">
    <source>
        <dbReference type="ARBA" id="ARBA00022840"/>
    </source>
</evidence>
<sequence length="252" mass="27534">MDLIKFIDVSYTMTSGAPILSDINLTISKGKITTIIGPNGAGKTTLLKLMLGLAKPSSGKIHHLAKVRVGYVPQKLKLNPLLPVTVERFLQLASPLGNKILAEKINRVLHDVGACHLKQRWMRELSGGETQRILLVRALMQDPDLLVLDEPAQGVDIMGQADLYQLIARLRDQIGCGIVLVSHDLHLVMAASDNVICLNQHVCCSGSPSDVQSHPSYAQLFGTRAEAASLAIYTHHHTHHHDIPCTQGHDHD</sequence>
<keyword evidence="6" id="KW-0864">Zinc transport</keyword>
<dbReference type="KEGG" id="paca:ID47_04470"/>
<keyword evidence="3" id="KW-0547">Nucleotide-binding</keyword>
<dbReference type="Proteomes" id="UP000028926">
    <property type="component" value="Chromosome"/>
</dbReference>
<evidence type="ECO:0000256" key="3">
    <source>
        <dbReference type="ARBA" id="ARBA00022741"/>
    </source>
</evidence>
<dbReference type="GO" id="GO:0005524">
    <property type="term" value="F:ATP binding"/>
    <property type="evidence" value="ECO:0007669"/>
    <property type="project" value="UniProtKB-KW"/>
</dbReference>
<dbReference type="STRING" id="91604.ID47_04470"/>
<protein>
    <submittedName>
        <fullName evidence="11">Zinc ABC transporter ATPase</fullName>
    </submittedName>
</protein>
<dbReference type="AlphaFoldDB" id="A0A077AZJ1"/>
<evidence type="ECO:0000256" key="1">
    <source>
        <dbReference type="ARBA" id="ARBA00022448"/>
    </source>
</evidence>
<keyword evidence="1" id="KW-0813">Transport</keyword>
<keyword evidence="5" id="KW-0067">ATP-binding</keyword>
<dbReference type="Pfam" id="PF00005">
    <property type="entry name" value="ABC_tran"/>
    <property type="match status" value="1"/>
</dbReference>
<feature type="domain" description="ABC transporter" evidence="10">
    <location>
        <begin position="4"/>
        <end position="224"/>
    </location>
</feature>
<dbReference type="EMBL" id="CP008941">
    <property type="protein sequence ID" value="AIK96155.1"/>
    <property type="molecule type" value="Genomic_DNA"/>
</dbReference>
<evidence type="ECO:0000256" key="8">
    <source>
        <dbReference type="ARBA" id="ARBA00023065"/>
    </source>
</evidence>
<dbReference type="FunFam" id="3.40.50.300:FF:000392">
    <property type="entry name" value="Zinc import ATP-binding protein ZnuC"/>
    <property type="match status" value="1"/>
</dbReference>
<organism evidence="11 12">
    <name type="scientific">Candidatus Odyssella acanthamoebae</name>
    <dbReference type="NCBI Taxonomy" id="91604"/>
    <lineage>
        <taxon>Bacteria</taxon>
        <taxon>Pseudomonadati</taxon>
        <taxon>Pseudomonadota</taxon>
        <taxon>Alphaproteobacteria</taxon>
        <taxon>Holosporales</taxon>
        <taxon>Candidatus Paracaedibacteraceae</taxon>
        <taxon>Candidatus Odyssella</taxon>
    </lineage>
</organism>
<dbReference type="SUPFAM" id="SSF52540">
    <property type="entry name" value="P-loop containing nucleoside triphosphate hydrolases"/>
    <property type="match status" value="1"/>
</dbReference>
<name>A0A077AZJ1_9PROT</name>
<accession>A0A077AZJ1</accession>
<dbReference type="SMART" id="SM00382">
    <property type="entry name" value="AAA"/>
    <property type="match status" value="1"/>
</dbReference>
<evidence type="ECO:0000256" key="4">
    <source>
        <dbReference type="ARBA" id="ARBA00022833"/>
    </source>
</evidence>
<evidence type="ECO:0000313" key="12">
    <source>
        <dbReference type="Proteomes" id="UP000028926"/>
    </source>
</evidence>
<reference evidence="11 12" key="1">
    <citation type="submission" date="2014-07" db="EMBL/GenBank/DDBJ databases">
        <title>Comparative genomic insights into amoeba endosymbionts belonging to the families of Holosporaceae and Candidatus Midichloriaceae within Rickettsiales.</title>
        <authorList>
            <person name="Wang Z."/>
            <person name="Wu M."/>
        </authorList>
    </citation>
    <scope>NUCLEOTIDE SEQUENCE [LARGE SCALE GENOMIC DNA]</scope>
    <source>
        <strain evidence="11">PRA3</strain>
    </source>
</reference>
<keyword evidence="9" id="KW-0472">Membrane</keyword>
<dbReference type="InterPro" id="IPR003439">
    <property type="entry name" value="ABC_transporter-like_ATP-bd"/>
</dbReference>
<dbReference type="GO" id="GO:0006829">
    <property type="term" value="P:zinc ion transport"/>
    <property type="evidence" value="ECO:0007669"/>
    <property type="project" value="UniProtKB-KW"/>
</dbReference>
<keyword evidence="7" id="KW-1278">Translocase</keyword>
<keyword evidence="4" id="KW-0862">Zinc</keyword>
<keyword evidence="12" id="KW-1185">Reference proteome</keyword>
<evidence type="ECO:0000256" key="6">
    <source>
        <dbReference type="ARBA" id="ARBA00022906"/>
    </source>
</evidence>
<dbReference type="Gene3D" id="3.40.50.300">
    <property type="entry name" value="P-loop containing nucleotide triphosphate hydrolases"/>
    <property type="match status" value="1"/>
</dbReference>
<dbReference type="eggNOG" id="COG1121">
    <property type="taxonomic scope" value="Bacteria"/>
</dbReference>
<dbReference type="InterPro" id="IPR050153">
    <property type="entry name" value="Metal_Ion_Import_ABC"/>
</dbReference>
<evidence type="ECO:0000256" key="9">
    <source>
        <dbReference type="ARBA" id="ARBA00023136"/>
    </source>
</evidence>
<dbReference type="InterPro" id="IPR003593">
    <property type="entry name" value="AAA+_ATPase"/>
</dbReference>